<name>A0ABD1W0J2_9LAMI</name>
<protein>
    <submittedName>
        <fullName evidence="2">Uncharacterized protein</fullName>
    </submittedName>
</protein>
<sequence>MLSRKLVKIQRAIDFLNDQKPVDVEDASLRSRRSQENDEQNGPQIEPGGAVSLSSWTTVNSAGEKNVEEKTNTHDYAGFDDITLNARHSISTSFTESSSPKALVRSFSYVPPFSSKASFIRERWQQSKLIYNGSSDEQEL</sequence>
<reference evidence="3" key="1">
    <citation type="submission" date="2024-07" db="EMBL/GenBank/DDBJ databases">
        <title>Two chromosome-level genome assemblies of Korean endemic species Abeliophyllum distichum and Forsythia ovata (Oleaceae).</title>
        <authorList>
            <person name="Jang H."/>
        </authorList>
    </citation>
    <scope>NUCLEOTIDE SEQUENCE [LARGE SCALE GENOMIC DNA]</scope>
</reference>
<evidence type="ECO:0000256" key="1">
    <source>
        <dbReference type="SAM" id="MobiDB-lite"/>
    </source>
</evidence>
<accession>A0ABD1W0J2</accession>
<evidence type="ECO:0000313" key="2">
    <source>
        <dbReference type="EMBL" id="KAL2543178.1"/>
    </source>
</evidence>
<organism evidence="2 3">
    <name type="scientific">Abeliophyllum distichum</name>
    <dbReference type="NCBI Taxonomy" id="126358"/>
    <lineage>
        <taxon>Eukaryota</taxon>
        <taxon>Viridiplantae</taxon>
        <taxon>Streptophyta</taxon>
        <taxon>Embryophyta</taxon>
        <taxon>Tracheophyta</taxon>
        <taxon>Spermatophyta</taxon>
        <taxon>Magnoliopsida</taxon>
        <taxon>eudicotyledons</taxon>
        <taxon>Gunneridae</taxon>
        <taxon>Pentapetalae</taxon>
        <taxon>asterids</taxon>
        <taxon>lamiids</taxon>
        <taxon>Lamiales</taxon>
        <taxon>Oleaceae</taxon>
        <taxon>Forsythieae</taxon>
        <taxon>Abeliophyllum</taxon>
    </lineage>
</organism>
<dbReference type="Proteomes" id="UP001604336">
    <property type="component" value="Unassembled WGS sequence"/>
</dbReference>
<feature type="compositionally biased region" description="Basic and acidic residues" evidence="1">
    <location>
        <begin position="26"/>
        <end position="36"/>
    </location>
</feature>
<dbReference type="EMBL" id="JBFOLK010000001">
    <property type="protein sequence ID" value="KAL2543178.1"/>
    <property type="molecule type" value="Genomic_DNA"/>
</dbReference>
<dbReference type="AlphaFoldDB" id="A0ABD1W0J2"/>
<gene>
    <name evidence="2" type="ORF">Adt_04156</name>
</gene>
<proteinExistence type="predicted"/>
<keyword evidence="3" id="KW-1185">Reference proteome</keyword>
<evidence type="ECO:0000313" key="3">
    <source>
        <dbReference type="Proteomes" id="UP001604336"/>
    </source>
</evidence>
<comment type="caution">
    <text evidence="2">The sequence shown here is derived from an EMBL/GenBank/DDBJ whole genome shotgun (WGS) entry which is preliminary data.</text>
</comment>
<feature type="region of interest" description="Disordered" evidence="1">
    <location>
        <begin position="26"/>
        <end position="54"/>
    </location>
</feature>